<evidence type="ECO:0000259" key="2">
    <source>
        <dbReference type="Pfam" id="PF22422"/>
    </source>
</evidence>
<proteinExistence type="predicted"/>
<dbReference type="Pfam" id="PF22422">
    <property type="entry name" value="MGH1-like_GH"/>
    <property type="match status" value="1"/>
</dbReference>
<organism evidence="3 4">
    <name type="scientific">Paenibacillus prosopidis</name>
    <dbReference type="NCBI Taxonomy" id="630520"/>
    <lineage>
        <taxon>Bacteria</taxon>
        <taxon>Bacillati</taxon>
        <taxon>Bacillota</taxon>
        <taxon>Bacilli</taxon>
        <taxon>Bacillales</taxon>
        <taxon>Paenibacillaceae</taxon>
        <taxon>Paenibacillus</taxon>
    </lineage>
</organism>
<dbReference type="GO" id="GO:0005975">
    <property type="term" value="P:carbohydrate metabolic process"/>
    <property type="evidence" value="ECO:0007669"/>
    <property type="project" value="InterPro"/>
</dbReference>
<gene>
    <name evidence="3" type="ORF">DFP97_103430</name>
</gene>
<evidence type="ECO:0000313" key="3">
    <source>
        <dbReference type="EMBL" id="RCW50409.1"/>
    </source>
</evidence>
<dbReference type="InterPro" id="IPR054491">
    <property type="entry name" value="MGH1-like_GH"/>
</dbReference>
<evidence type="ECO:0000259" key="1">
    <source>
        <dbReference type="Pfam" id="PF14742"/>
    </source>
</evidence>
<comment type="caution">
    <text evidence="3">The sequence shown here is derived from an EMBL/GenBank/DDBJ whole genome shotgun (WGS) entry which is preliminary data.</text>
</comment>
<name>A0A368W4N5_9BACL</name>
<dbReference type="RefSeq" id="WP_342773253.1">
    <property type="nucleotide sequence ID" value="NZ_QPJD01000003.1"/>
</dbReference>
<accession>A0A368W4N5</accession>
<dbReference type="Gene3D" id="1.50.10.10">
    <property type="match status" value="1"/>
</dbReference>
<evidence type="ECO:0000313" key="4">
    <source>
        <dbReference type="Proteomes" id="UP000252415"/>
    </source>
</evidence>
<dbReference type="Proteomes" id="UP000252415">
    <property type="component" value="Unassembled WGS sequence"/>
</dbReference>
<dbReference type="Pfam" id="PF14742">
    <property type="entry name" value="GDE_N_bis"/>
    <property type="match status" value="1"/>
</dbReference>
<keyword evidence="4" id="KW-1185">Reference proteome</keyword>
<reference evidence="3 4" key="1">
    <citation type="submission" date="2018-07" db="EMBL/GenBank/DDBJ databases">
        <title>Genomic Encyclopedia of Type Strains, Phase III (KMG-III): the genomes of soil and plant-associated and newly described type strains.</title>
        <authorList>
            <person name="Whitman W."/>
        </authorList>
    </citation>
    <scope>NUCLEOTIDE SEQUENCE [LARGE SCALE GENOMIC DNA]</scope>
    <source>
        <strain evidence="3 4">CECT 7506</strain>
    </source>
</reference>
<dbReference type="InterPro" id="IPR008928">
    <property type="entry name" value="6-hairpin_glycosidase_sf"/>
</dbReference>
<dbReference type="InterPro" id="IPR012341">
    <property type="entry name" value="6hp_glycosidase-like_sf"/>
</dbReference>
<protein>
    <submittedName>
        <fullName evidence="3">Glycogen debranching enzyme</fullName>
    </submittedName>
</protein>
<sequence length="708" mass="79257">MRTIDYRVIKENDVFLTTDKSGDIPSENPTGLGLYMQDTRFLNRMELYINDEKPLLLTSSAEENYLATILLTNKHMEREGELLLWRESIEIQRERFIFGGILYETVKLSNFSPTRIQFKLSTVFAADFSDMFIVRGYSETTAGEYLATEQSNTRLSFRYHGTDDVLRQTTIDWDDESGIAGGEGETIFNLSLLPATSKEITFTISPSLDGSLPAKLSKNEAIKCLKESYRDWVQQTTQVKSDMDSFNKLYNRGLQDLRVLLTDVGYGAFPVAGLPIFAVPFGRDSLIAALQMISSNPMIARGTLLTMAATQGTKEDDWRDEQPGKIMHEMRYGELANTNKIPFNPYYGTIDATPLFLVLLTEYYHWTEDLALVKQLLPNIESALHWINEYGDRDKDGFVEYHQESPKGILNQGWKDSADSIVHENGDLGQSPIALVEVQGYVYQAKMKLAPILRLLEKSQLANQIELEAELLKKKFNELFWMEDQQYFAIALDRDKKQVRSVTSNPGHLLMSGILDEEKAVKVSNRLVSSDLFSGYGIRTMSSGSSGFNPMSYHCGSVWPHDNSMCLLGLSSLGFKDAANTVITGLMEASACFEYSRLPELFCGYDNVRGFAIPYPVSCSPQAWAAGTPIAFLQVMLGLIPDAVAKTISLDPSLPSGMNALAVNQLAIGKGHLAMTITRVCNKVFRVELQSNTTGYRLITNETGVPQR</sequence>
<dbReference type="SUPFAM" id="SSF48208">
    <property type="entry name" value="Six-hairpin glycosidases"/>
    <property type="match status" value="1"/>
</dbReference>
<feature type="domain" description="Mannosylglycerate hydrolase MGH1-like glycoside hydrolase" evidence="2">
    <location>
        <begin position="348"/>
        <end position="586"/>
    </location>
</feature>
<dbReference type="EMBL" id="QPJD01000003">
    <property type="protein sequence ID" value="RCW50409.1"/>
    <property type="molecule type" value="Genomic_DNA"/>
</dbReference>
<dbReference type="AlphaFoldDB" id="A0A368W4N5"/>
<feature type="domain" description="Putative glycogen debranching enzyme N-terminal" evidence="1">
    <location>
        <begin position="9"/>
        <end position="202"/>
    </location>
</feature>
<dbReference type="InterPro" id="IPR032856">
    <property type="entry name" value="GDE_N_bis"/>
</dbReference>